<dbReference type="InterPro" id="IPR042470">
    <property type="entry name" value="RMI1_N_C_sf"/>
</dbReference>
<sequence>MAGGNREVEVTLNSLRNRGCHVGQDWLTECINFFRSENNQYSLKDLECFVYDQWLLADLRDFGVGSLPPNLEGNLKTTIQGKMACQVELITDIGHSAYSQMQKVRKEDVGNLQVDEVGKEFQQAWEPKSNRMLLLTLCDGLQTIKAIEYRPIPSLKTDLIPGTKILLIGPTLCRRGVLMLEEKHIKILGGEVESLVITNAYENILARKLQLPENPDPYNLTAVNNELPVIQQQDAQVPVPEEVCQAPRRPQPPQPQQNNSYLGKQVNQRTNPVDQVQGAKRLVQSSLSWSKPTQTSNSARSNLQHNQPIEFSGSDEDFLNIPLNDVDWDNEMEFETRPLASNTLHSTSIAKKPVAAANEFDDGFEMGSDEEALLLQAEANVTVDPKGAGESSHIQDPSLNRPSIPITNSRHALEEISAFKRPASSALHEDSLKKPLFSKRRKESSSQEVSSTTDLNYLIGEDLLNLDDITSEENSTNQSGPVVVSSHPFIYLSQFTKVKTNHPGIYRIKAAVLSLINKLCIEDGDWKLSAKITDGSANLDVKFSSKVLEELIGLSAQEMTEMKKQMVANPEKKEFLRNKLMKAQERLVNLNCLLDVDAGGNQNPPLIVGLDDISADTLTALKSRQIHALKYF</sequence>
<evidence type="ECO:0000256" key="6">
    <source>
        <dbReference type="ARBA" id="ARBA00024977"/>
    </source>
</evidence>
<dbReference type="PANTHER" id="PTHR14790:SF15">
    <property type="entry name" value="RECQ-MEDIATED GENOME INSTABILITY PROTEIN 1"/>
    <property type="match status" value="1"/>
</dbReference>
<reference evidence="11" key="1">
    <citation type="submission" date="2021-07" db="EMBL/GenBank/DDBJ databases">
        <authorList>
            <person name="Catto M.A."/>
            <person name="Jacobson A."/>
            <person name="Kennedy G."/>
            <person name="Labadie P."/>
            <person name="Hunt B.G."/>
            <person name="Srinivasan R."/>
        </authorList>
    </citation>
    <scope>NUCLEOTIDE SEQUENCE</scope>
    <source>
        <strain evidence="11">PL_HMW_Pooled</strain>
        <tissue evidence="11">Head</tissue>
    </source>
</reference>
<feature type="region of interest" description="Disordered" evidence="7">
    <location>
        <begin position="234"/>
        <end position="261"/>
    </location>
</feature>
<dbReference type="GO" id="GO:0031422">
    <property type="term" value="C:RecQ family helicase-topoisomerase III complex"/>
    <property type="evidence" value="ECO:0007669"/>
    <property type="project" value="TreeGrafter"/>
</dbReference>
<gene>
    <name evidence="11" type="ORF">KUF71_009855</name>
</gene>
<dbReference type="GO" id="GO:0006260">
    <property type="term" value="P:DNA replication"/>
    <property type="evidence" value="ECO:0007669"/>
    <property type="project" value="UniProtKB-KW"/>
</dbReference>
<dbReference type="EMBL" id="JAHWGI010001008">
    <property type="protein sequence ID" value="KAK3920584.1"/>
    <property type="molecule type" value="Genomic_DNA"/>
</dbReference>
<dbReference type="AlphaFoldDB" id="A0AAE1LJ57"/>
<dbReference type="PANTHER" id="PTHR14790">
    <property type="entry name" value="RECQ-MEDIATED GENOME INSTABILITY PROTEIN 1 RMI1"/>
    <property type="match status" value="1"/>
</dbReference>
<evidence type="ECO:0000259" key="9">
    <source>
        <dbReference type="Pfam" id="PF16099"/>
    </source>
</evidence>
<dbReference type="FunFam" id="2.40.50.770:FF:000002">
    <property type="entry name" value="recQ-mediated genome instability protein 1"/>
    <property type="match status" value="1"/>
</dbReference>
<evidence type="ECO:0000259" key="10">
    <source>
        <dbReference type="Pfam" id="PF21000"/>
    </source>
</evidence>
<dbReference type="Gene3D" id="2.40.50.770">
    <property type="entry name" value="RecQ-mediated genome instability protein Rmi1, C-terminal domain"/>
    <property type="match status" value="1"/>
</dbReference>
<proteinExistence type="inferred from homology"/>
<evidence type="ECO:0000313" key="12">
    <source>
        <dbReference type="Proteomes" id="UP001219518"/>
    </source>
</evidence>
<name>A0AAE1LJ57_9NEOP</name>
<evidence type="ECO:0000256" key="5">
    <source>
        <dbReference type="ARBA" id="ARBA00023242"/>
    </source>
</evidence>
<reference evidence="11" key="2">
    <citation type="journal article" date="2023" name="BMC Genomics">
        <title>Pest status, molecular evolution, and epigenetic factors derived from the genome assembly of Frankliniella fusca, a thysanopteran phytovirus vector.</title>
        <authorList>
            <person name="Catto M.A."/>
            <person name="Labadie P.E."/>
            <person name="Jacobson A.L."/>
            <person name="Kennedy G.G."/>
            <person name="Srinivasan R."/>
            <person name="Hunt B.G."/>
        </authorList>
    </citation>
    <scope>NUCLEOTIDE SEQUENCE</scope>
    <source>
        <strain evidence="11">PL_HMW_Pooled</strain>
    </source>
</reference>
<dbReference type="Gene3D" id="1.10.8.1020">
    <property type="entry name" value="RecQ-mediated genome instability protein 1, N-terminal domain"/>
    <property type="match status" value="1"/>
</dbReference>
<dbReference type="Gene3D" id="2.40.50.510">
    <property type="match status" value="1"/>
</dbReference>
<feature type="compositionally biased region" description="Polar residues" evidence="7">
    <location>
        <begin position="392"/>
        <end position="405"/>
    </location>
</feature>
<dbReference type="Pfam" id="PF16099">
    <property type="entry name" value="RMI1_C"/>
    <property type="match status" value="1"/>
</dbReference>
<organism evidence="11 12">
    <name type="scientific">Frankliniella fusca</name>
    <dbReference type="NCBI Taxonomy" id="407009"/>
    <lineage>
        <taxon>Eukaryota</taxon>
        <taxon>Metazoa</taxon>
        <taxon>Ecdysozoa</taxon>
        <taxon>Arthropoda</taxon>
        <taxon>Hexapoda</taxon>
        <taxon>Insecta</taxon>
        <taxon>Pterygota</taxon>
        <taxon>Neoptera</taxon>
        <taxon>Paraneoptera</taxon>
        <taxon>Thysanoptera</taxon>
        <taxon>Terebrantia</taxon>
        <taxon>Thripoidea</taxon>
        <taxon>Thripidae</taxon>
        <taxon>Frankliniella</taxon>
    </lineage>
</organism>
<evidence type="ECO:0000256" key="7">
    <source>
        <dbReference type="SAM" id="MobiDB-lite"/>
    </source>
</evidence>
<evidence type="ECO:0000313" key="11">
    <source>
        <dbReference type="EMBL" id="KAK3920584.1"/>
    </source>
</evidence>
<keyword evidence="4" id="KW-0235">DNA replication</keyword>
<dbReference type="GO" id="GO:0000166">
    <property type="term" value="F:nucleotide binding"/>
    <property type="evidence" value="ECO:0007669"/>
    <property type="project" value="InterPro"/>
</dbReference>
<feature type="domain" description="RecQ mediated genome instability protein 1 OB-fold" evidence="8">
    <location>
        <begin position="67"/>
        <end position="201"/>
    </location>
</feature>
<dbReference type="InterPro" id="IPR013894">
    <property type="entry name" value="RMI1_OB"/>
</dbReference>
<evidence type="ECO:0000256" key="4">
    <source>
        <dbReference type="ARBA" id="ARBA00022705"/>
    </source>
</evidence>
<dbReference type="GO" id="GO:0016604">
    <property type="term" value="C:nuclear body"/>
    <property type="evidence" value="ECO:0007669"/>
    <property type="project" value="TreeGrafter"/>
</dbReference>
<dbReference type="Proteomes" id="UP001219518">
    <property type="component" value="Unassembled WGS sequence"/>
</dbReference>
<comment type="function">
    <text evidence="6">Essential component of the RMI complex, a complex that plays an important role in the processing of homologous recombination intermediates to limit DNA crossover formation in cells. Promotes TOP3A binding to double Holliday junctions (DHJ) and hence stimulates TOP3A-mediated dissolution. Required for BLM phosphorylation during mitosis. Within the BLM complex, required for BLM and TOP3A stability.</text>
</comment>
<comment type="subcellular location">
    <subcellularLocation>
        <location evidence="1">Nucleus</location>
    </subcellularLocation>
</comment>
<comment type="caution">
    <text evidence="11">The sequence shown here is derived from an EMBL/GenBank/DDBJ whole genome shotgun (WGS) entry which is preliminary data.</text>
</comment>
<feature type="domain" description="RecQ-mediated genome instability protein 1 C-terminal OB-fold" evidence="9">
    <location>
        <begin position="487"/>
        <end position="624"/>
    </location>
</feature>
<dbReference type="Pfam" id="PF21000">
    <property type="entry name" value="RMI1_N_N"/>
    <property type="match status" value="1"/>
</dbReference>
<comment type="similarity">
    <text evidence="2">Belongs to the RMI1 family.</text>
</comment>
<dbReference type="InterPro" id="IPR049363">
    <property type="entry name" value="RMI1_N"/>
</dbReference>
<dbReference type="InterPro" id="IPR044881">
    <property type="entry name" value="RMI1_N_N_sf"/>
</dbReference>
<dbReference type="InterPro" id="IPR032199">
    <property type="entry name" value="RMI1_C"/>
</dbReference>
<evidence type="ECO:0000256" key="2">
    <source>
        <dbReference type="ARBA" id="ARBA00006395"/>
    </source>
</evidence>
<protein>
    <recommendedName>
        <fullName evidence="3">RecQ-mediated genome instability protein 1</fullName>
    </recommendedName>
</protein>
<feature type="region of interest" description="Disordered" evidence="7">
    <location>
        <begin position="285"/>
        <end position="316"/>
    </location>
</feature>
<dbReference type="GO" id="GO:0000712">
    <property type="term" value="P:resolution of meiotic recombination intermediates"/>
    <property type="evidence" value="ECO:0007669"/>
    <property type="project" value="TreeGrafter"/>
</dbReference>
<evidence type="ECO:0000256" key="3">
    <source>
        <dbReference type="ARBA" id="ARBA00018987"/>
    </source>
</evidence>
<evidence type="ECO:0000259" key="8">
    <source>
        <dbReference type="Pfam" id="PF08585"/>
    </source>
</evidence>
<dbReference type="GO" id="GO:0000724">
    <property type="term" value="P:double-strand break repair via homologous recombination"/>
    <property type="evidence" value="ECO:0007669"/>
    <property type="project" value="TreeGrafter"/>
</dbReference>
<keyword evidence="12" id="KW-1185">Reference proteome</keyword>
<dbReference type="SMART" id="SM01161">
    <property type="entry name" value="DUF1767"/>
    <property type="match status" value="1"/>
</dbReference>
<feature type="compositionally biased region" description="Polar residues" evidence="7">
    <location>
        <begin position="285"/>
        <end position="309"/>
    </location>
</feature>
<keyword evidence="5" id="KW-0539">Nucleus</keyword>
<dbReference type="Pfam" id="PF08585">
    <property type="entry name" value="RMI1_N_C"/>
    <property type="match status" value="1"/>
</dbReference>
<feature type="domain" description="RMI1 N-terminal" evidence="10">
    <location>
        <begin position="24"/>
        <end position="61"/>
    </location>
</feature>
<feature type="region of interest" description="Disordered" evidence="7">
    <location>
        <begin position="384"/>
        <end position="405"/>
    </location>
</feature>
<accession>A0AAE1LJ57</accession>
<evidence type="ECO:0000256" key="1">
    <source>
        <dbReference type="ARBA" id="ARBA00004123"/>
    </source>
</evidence>